<proteinExistence type="predicted"/>
<evidence type="ECO:0000313" key="2">
    <source>
        <dbReference type="Proteomes" id="UP000094025"/>
    </source>
</evidence>
<dbReference type="EMBL" id="LPUX01000053">
    <property type="protein sequence ID" value="OAP40385.1"/>
    <property type="molecule type" value="Genomic_DNA"/>
</dbReference>
<organism evidence="1 2">
    <name type="scientific">Sinorhizobium glycinis</name>
    <dbReference type="NCBI Taxonomy" id="1472378"/>
    <lineage>
        <taxon>Bacteria</taxon>
        <taxon>Pseudomonadati</taxon>
        <taxon>Pseudomonadota</taxon>
        <taxon>Alphaproteobacteria</taxon>
        <taxon>Hyphomicrobiales</taxon>
        <taxon>Rhizobiaceae</taxon>
        <taxon>Sinorhizobium/Ensifer group</taxon>
        <taxon>Sinorhizobium</taxon>
    </lineage>
</organism>
<comment type="caution">
    <text evidence="1">The sequence shown here is derived from an EMBL/GenBank/DDBJ whole genome shotgun (WGS) entry which is preliminary data.</text>
</comment>
<accession>A0A178Y0X6</accession>
<evidence type="ECO:0008006" key="3">
    <source>
        <dbReference type="Google" id="ProtNLM"/>
    </source>
</evidence>
<dbReference type="AlphaFoldDB" id="A0A178Y0X6"/>
<dbReference type="Proteomes" id="UP000094025">
    <property type="component" value="Unassembled WGS sequence"/>
</dbReference>
<reference evidence="1 2" key="1">
    <citation type="journal article" date="2016" name="Int. J. Syst. Evol. Microbiol.">
        <title>Ensifer glycinis sp. nov., an novel rhizobial species associated with Glycine spp.</title>
        <authorList>
            <person name="Yan H."/>
            <person name="Yan J."/>
            <person name="Sui X.H."/>
            <person name="Wang E.T."/>
            <person name="Chen W.X."/>
            <person name="Zhang X.X."/>
            <person name="Chen W.F."/>
        </authorList>
    </citation>
    <scope>NUCLEOTIDE SEQUENCE [LARGE SCALE GENOMIC DNA]</scope>
    <source>
        <strain evidence="1 2">CCBAU 23380</strain>
    </source>
</reference>
<gene>
    <name evidence="1" type="ORF">AU381_00210</name>
</gene>
<sequence length="119" mass="12957">MNDLVPHIPPEAVLSDRFRVHAVAGDAMEPSFRGGRDYALIAPVANYEGEGVYLIDVGNGVELFRVANAFDGAGGLDLSQERRGGRIHHLSRDRFDALVVGIVVADIRTRDERFLRGGA</sequence>
<evidence type="ECO:0000313" key="1">
    <source>
        <dbReference type="EMBL" id="OAP40385.1"/>
    </source>
</evidence>
<dbReference type="RefSeq" id="WP_064240701.1">
    <property type="nucleotide sequence ID" value="NZ_LPUX01000053.1"/>
</dbReference>
<name>A0A178Y0X6_9HYPH</name>
<keyword evidence="2" id="KW-1185">Reference proteome</keyword>
<dbReference type="OrthoDB" id="8280904at2"/>
<protein>
    <recommendedName>
        <fullName evidence="3">Peptidase S24/S26A/S26B/S26C domain-containing protein</fullName>
    </recommendedName>
</protein>